<feature type="compositionally biased region" description="Basic residues" evidence="1">
    <location>
        <begin position="234"/>
        <end position="247"/>
    </location>
</feature>
<feature type="region of interest" description="Disordered" evidence="1">
    <location>
        <begin position="150"/>
        <end position="247"/>
    </location>
</feature>
<dbReference type="AlphaFoldDB" id="A0A9P7FE35"/>
<accession>A0A9P7FE35</accession>
<feature type="compositionally biased region" description="Basic and acidic residues" evidence="1">
    <location>
        <begin position="155"/>
        <end position="172"/>
    </location>
</feature>
<sequence>MSSMPLPTPLFHAQNGVFVMADRYRHGVSLAITLDQLRLYLQYDADLRSGASPDTIITPIGYDDFAIALNSNASAGIQVAMVQEEDEGVRITGRPPTLAELVGLEATRRAAPTPRDPREDAGGKWLDSCRTELMDHALWDNLERIKKQRAWRNKSVAERQAKRKRREDDEAMRPFAPSTSLINTLTGPSGQNNPTTPSIPPPPPITPIPDPPAPPANDEDEEMGDGSAEERTQGKGKGKGLGRILKK</sequence>
<keyword evidence="3" id="KW-1185">Reference proteome</keyword>
<comment type="caution">
    <text evidence="2">The sequence shown here is derived from an EMBL/GenBank/DDBJ whole genome shotgun (WGS) entry which is preliminary data.</text>
</comment>
<dbReference type="RefSeq" id="XP_041296386.1">
    <property type="nucleotide sequence ID" value="XM_041433408.1"/>
</dbReference>
<proteinExistence type="predicted"/>
<evidence type="ECO:0000313" key="2">
    <source>
        <dbReference type="EMBL" id="KAG2114273.1"/>
    </source>
</evidence>
<dbReference type="GeneID" id="64695667"/>
<dbReference type="Proteomes" id="UP000823399">
    <property type="component" value="Unassembled WGS sequence"/>
</dbReference>
<gene>
    <name evidence="2" type="ORF">F5147DRAFT_650065</name>
</gene>
<name>A0A9P7FE35_9AGAM</name>
<evidence type="ECO:0000256" key="1">
    <source>
        <dbReference type="SAM" id="MobiDB-lite"/>
    </source>
</evidence>
<feature type="compositionally biased region" description="Polar residues" evidence="1">
    <location>
        <begin position="177"/>
        <end position="191"/>
    </location>
</feature>
<dbReference type="OrthoDB" id="3211671at2759"/>
<feature type="compositionally biased region" description="Pro residues" evidence="1">
    <location>
        <begin position="197"/>
        <end position="215"/>
    </location>
</feature>
<protein>
    <submittedName>
        <fullName evidence="2">Uncharacterized protein</fullName>
    </submittedName>
</protein>
<dbReference type="EMBL" id="JABBWM010000010">
    <property type="protein sequence ID" value="KAG2114273.1"/>
    <property type="molecule type" value="Genomic_DNA"/>
</dbReference>
<reference evidence="2" key="1">
    <citation type="journal article" date="2020" name="New Phytol.">
        <title>Comparative genomics reveals dynamic genome evolution in host specialist ectomycorrhizal fungi.</title>
        <authorList>
            <person name="Lofgren L.A."/>
            <person name="Nguyen N.H."/>
            <person name="Vilgalys R."/>
            <person name="Ruytinx J."/>
            <person name="Liao H.L."/>
            <person name="Branco S."/>
            <person name="Kuo A."/>
            <person name="LaButti K."/>
            <person name="Lipzen A."/>
            <person name="Andreopoulos W."/>
            <person name="Pangilinan J."/>
            <person name="Riley R."/>
            <person name="Hundley H."/>
            <person name="Na H."/>
            <person name="Barry K."/>
            <person name="Grigoriev I.V."/>
            <person name="Stajich J.E."/>
            <person name="Kennedy P.G."/>
        </authorList>
    </citation>
    <scope>NUCLEOTIDE SEQUENCE</scope>
    <source>
        <strain evidence="2">FC423</strain>
    </source>
</reference>
<evidence type="ECO:0000313" key="3">
    <source>
        <dbReference type="Proteomes" id="UP000823399"/>
    </source>
</evidence>
<organism evidence="2 3">
    <name type="scientific">Suillus discolor</name>
    <dbReference type="NCBI Taxonomy" id="1912936"/>
    <lineage>
        <taxon>Eukaryota</taxon>
        <taxon>Fungi</taxon>
        <taxon>Dikarya</taxon>
        <taxon>Basidiomycota</taxon>
        <taxon>Agaricomycotina</taxon>
        <taxon>Agaricomycetes</taxon>
        <taxon>Agaricomycetidae</taxon>
        <taxon>Boletales</taxon>
        <taxon>Suillineae</taxon>
        <taxon>Suillaceae</taxon>
        <taxon>Suillus</taxon>
    </lineage>
</organism>